<evidence type="ECO:0000313" key="16">
    <source>
        <dbReference type="EMBL" id="QQS83315.1"/>
    </source>
</evidence>
<dbReference type="RefSeq" id="WP_047131184.1">
    <property type="nucleotide sequence ID" value="NZ_CP015114.1"/>
</dbReference>
<sequence>MFAFEVPGILGDILTGIFILFTILNLIVAFNIIFIKDRSTSSTWAWLFILFIAPVLGFFLYILFGRGVSKNKLYKNYRKDIEEFESILNEQRYQVKHHNLQTDNEIVEKHHDLVNMLLTRQPAFLTEDNDVEIFVDGHKLYDKMIEDILQAKNHIHLEYYTFELDGLGHRIIDALEQKLEEGVEVLLLYDDLGSKNLSLRKFNRFRKLGGQVESFFASKLPLINFRANNRNHRKIVVIDGEIGYIGGFNVGDEYLGLNKKFGYWRDTHARIKGNAVDALQLRFIMDWNSQSKREHLKLKPAYFPVKDEDGDVSIQIASSGPDDTWHEIEFGYTKMINSARKSIYMQSPYFIPDNSYINAIKMAANSGVEVHLMIPDMPDHPFVYWATYYHAAELLDAGVKIYTYNNGFIHSKVMVIDDEVASVGSANMDFRSFELNFEVNAFMYNKDVAVELRKAFEHDVTLSTQLTKSRYAERSNWIKLKEGFSKLITPIL</sequence>
<comment type="catalytic activity">
    <reaction evidence="13">
        <text>2 a 1,2-diacyl-sn-glycero-3-phospho-(1'-sn-glycerol) = a cardiolipin + glycerol</text>
        <dbReference type="Rhea" id="RHEA:31451"/>
        <dbReference type="ChEBI" id="CHEBI:17754"/>
        <dbReference type="ChEBI" id="CHEBI:62237"/>
        <dbReference type="ChEBI" id="CHEBI:64716"/>
    </reaction>
</comment>
<feature type="domain" description="PLD phosphodiesterase" evidence="15">
    <location>
        <begin position="227"/>
        <end position="254"/>
    </location>
</feature>
<dbReference type="FunFam" id="3.30.870.10:FF:000014">
    <property type="entry name" value="Cardiolipin synthase"/>
    <property type="match status" value="1"/>
</dbReference>
<feature type="active site" evidence="13">
    <location>
        <position position="232"/>
    </location>
</feature>
<dbReference type="InterPro" id="IPR030874">
    <property type="entry name" value="Cardiolipin_synth_Firmi"/>
</dbReference>
<evidence type="ECO:0000256" key="2">
    <source>
        <dbReference type="ARBA" id="ARBA00022475"/>
    </source>
</evidence>
<dbReference type="Gene3D" id="3.30.870.10">
    <property type="entry name" value="Endonuclease Chain A"/>
    <property type="match status" value="2"/>
</dbReference>
<dbReference type="GO" id="GO:0008808">
    <property type="term" value="F:cardiolipin synthase activity"/>
    <property type="evidence" value="ECO:0007669"/>
    <property type="project" value="UniProtKB-UniRule"/>
</dbReference>
<keyword evidence="11 13" id="KW-1208">Phospholipid metabolism</keyword>
<accession>A0A143P8N6</accession>
<dbReference type="GeneID" id="93726752"/>
<evidence type="ECO:0000313" key="17">
    <source>
        <dbReference type="EMBL" id="RZI01948.1"/>
    </source>
</evidence>
<dbReference type="CDD" id="cd09110">
    <property type="entry name" value="PLDc_CLS_1"/>
    <property type="match status" value="1"/>
</dbReference>
<dbReference type="Pfam" id="PF13091">
    <property type="entry name" value="PLDc_2"/>
    <property type="match status" value="2"/>
</dbReference>
<feature type="active site" evidence="13">
    <location>
        <position position="417"/>
    </location>
</feature>
<keyword evidence="6" id="KW-0677">Repeat</keyword>
<evidence type="ECO:0000313" key="19">
    <source>
        <dbReference type="Proteomes" id="UP000595942"/>
    </source>
</evidence>
<dbReference type="Pfam" id="PF13396">
    <property type="entry name" value="PLDc_N"/>
    <property type="match status" value="1"/>
</dbReference>
<dbReference type="FunFam" id="3.30.870.10:FF:000021">
    <property type="entry name" value="Cardiolipin synthase"/>
    <property type="match status" value="1"/>
</dbReference>
<dbReference type="PROSITE" id="PS50035">
    <property type="entry name" value="PLD"/>
    <property type="match status" value="2"/>
</dbReference>
<dbReference type="EMBL" id="CP068073">
    <property type="protein sequence ID" value="QQS83315.1"/>
    <property type="molecule type" value="Genomic_DNA"/>
</dbReference>
<proteinExistence type="inferred from homology"/>
<gene>
    <name evidence="17" type="primary">cls</name>
    <name evidence="17" type="ORF">EIG99_07485</name>
    <name evidence="16" type="ORF">I6J05_03050</name>
</gene>
<evidence type="ECO:0000256" key="5">
    <source>
        <dbReference type="ARBA" id="ARBA00022692"/>
    </source>
</evidence>
<keyword evidence="4 13" id="KW-0808">Transferase</keyword>
<evidence type="ECO:0000256" key="4">
    <source>
        <dbReference type="ARBA" id="ARBA00022679"/>
    </source>
</evidence>
<dbReference type="KEGG" id="scv:A4G25_02660"/>
<evidence type="ECO:0000256" key="9">
    <source>
        <dbReference type="ARBA" id="ARBA00023136"/>
    </source>
</evidence>
<keyword evidence="5 13" id="KW-0812">Transmembrane</keyword>
<feature type="active site" evidence="13">
    <location>
        <position position="410"/>
    </location>
</feature>
<evidence type="ECO:0000256" key="1">
    <source>
        <dbReference type="ARBA" id="ARBA00004651"/>
    </source>
</evidence>
<protein>
    <recommendedName>
        <fullName evidence="13 14">Cardiolipin synthase</fullName>
        <shortName evidence="13">CL synthase</shortName>
        <ecNumber evidence="13 14">2.7.8.-</ecNumber>
    </recommendedName>
</protein>
<comment type="function">
    <text evidence="12 13">Catalyzes the reversible phosphatidyl group transfer from one phosphatidylglycerol molecule to another to form cardiolipin (CL) (diphosphatidylglycerol) and glycerol.</text>
</comment>
<keyword evidence="10 13" id="KW-0594">Phospholipid biosynthesis</keyword>
<feature type="transmembrane region" description="Helical" evidence="13">
    <location>
        <begin position="13"/>
        <end position="34"/>
    </location>
</feature>
<dbReference type="Proteomes" id="UP000595942">
    <property type="component" value="Chromosome"/>
</dbReference>
<dbReference type="InterPro" id="IPR027379">
    <property type="entry name" value="CLS_N"/>
</dbReference>
<evidence type="ECO:0000256" key="14">
    <source>
        <dbReference type="NCBIfam" id="TIGR04265"/>
    </source>
</evidence>
<dbReference type="SUPFAM" id="SSF56024">
    <property type="entry name" value="Phospholipase D/nuclease"/>
    <property type="match status" value="2"/>
</dbReference>
<dbReference type="Proteomes" id="UP000293854">
    <property type="component" value="Unassembled WGS sequence"/>
</dbReference>
<keyword evidence="19" id="KW-1185">Reference proteome</keyword>
<evidence type="ECO:0000313" key="18">
    <source>
        <dbReference type="Proteomes" id="UP000293854"/>
    </source>
</evidence>
<evidence type="ECO:0000256" key="12">
    <source>
        <dbReference type="ARBA" id="ARBA00057569"/>
    </source>
</evidence>
<evidence type="ECO:0000256" key="13">
    <source>
        <dbReference type="HAMAP-Rule" id="MF_01916"/>
    </source>
</evidence>
<comment type="similarity">
    <text evidence="13">Belongs to the phospholipase D family. Cardiolipin synthase subfamily.</text>
</comment>
<feature type="domain" description="PLD phosphodiesterase" evidence="15">
    <location>
        <begin position="405"/>
        <end position="432"/>
    </location>
</feature>
<evidence type="ECO:0000256" key="8">
    <source>
        <dbReference type="ARBA" id="ARBA00023098"/>
    </source>
</evidence>
<dbReference type="OrthoDB" id="9762009at2"/>
<dbReference type="SMART" id="SM00155">
    <property type="entry name" value="PLDc"/>
    <property type="match status" value="2"/>
</dbReference>
<dbReference type="EMBL" id="RQTE01000133">
    <property type="protein sequence ID" value="RZI01948.1"/>
    <property type="molecule type" value="Genomic_DNA"/>
</dbReference>
<keyword evidence="9 13" id="KW-0472">Membrane</keyword>
<keyword evidence="2 13" id="KW-1003">Cell membrane</keyword>
<comment type="subcellular location">
    <subcellularLocation>
        <location evidence="1 13">Cell membrane</location>
        <topology evidence="1 13">Multi-pass membrane protein</topology>
    </subcellularLocation>
</comment>
<feature type="active site" evidence="13">
    <location>
        <position position="239"/>
    </location>
</feature>
<dbReference type="CDD" id="cd09112">
    <property type="entry name" value="PLDc_CLS_2"/>
    <property type="match status" value="1"/>
</dbReference>
<organism evidence="17 18">
    <name type="scientific">Staphylococcus condimenti</name>
    <dbReference type="NCBI Taxonomy" id="70255"/>
    <lineage>
        <taxon>Bacteria</taxon>
        <taxon>Bacillati</taxon>
        <taxon>Bacillota</taxon>
        <taxon>Bacilli</taxon>
        <taxon>Bacillales</taxon>
        <taxon>Staphylococcaceae</taxon>
        <taxon>Staphylococcus</taxon>
    </lineage>
</organism>
<dbReference type="InterPro" id="IPR025202">
    <property type="entry name" value="PLD-like_dom"/>
</dbReference>
<evidence type="ECO:0000256" key="6">
    <source>
        <dbReference type="ARBA" id="ARBA00022737"/>
    </source>
</evidence>
<feature type="active site" evidence="13">
    <location>
        <position position="234"/>
    </location>
</feature>
<feature type="transmembrane region" description="Helical" evidence="13">
    <location>
        <begin position="46"/>
        <end position="64"/>
    </location>
</feature>
<dbReference type="AlphaFoldDB" id="A0A143P8N6"/>
<keyword evidence="3 13" id="KW-0444">Lipid biosynthesis</keyword>
<reference evidence="16 19" key="2">
    <citation type="submission" date="2021-01" db="EMBL/GenBank/DDBJ databases">
        <title>FDA dAtabase for Regulatory Grade micrObial Sequences (FDA-ARGOS): Supporting development and validation of Infectious Disease Dx tests.</title>
        <authorList>
            <person name="Sproer C."/>
            <person name="Gronow S."/>
            <person name="Severitt S."/>
            <person name="Schroder I."/>
            <person name="Tallon L."/>
            <person name="Sadzewicz L."/>
            <person name="Zhao X."/>
            <person name="Boylan J."/>
            <person name="Ott S."/>
            <person name="Bowen H."/>
            <person name="Vavikolanu K."/>
            <person name="Mehta A."/>
            <person name="Aluvathingal J."/>
            <person name="Nadendla S."/>
            <person name="Lowell S."/>
            <person name="Myers T."/>
            <person name="Yan Y."/>
            <person name="Sichtig H."/>
        </authorList>
    </citation>
    <scope>NUCLEOTIDE SEQUENCE [LARGE SCALE GENOMIC DNA]</scope>
    <source>
        <strain evidence="16 19">FDAARGOS_1148</strain>
    </source>
</reference>
<dbReference type="GO" id="GO:0032049">
    <property type="term" value="P:cardiolipin biosynthetic process"/>
    <property type="evidence" value="ECO:0007669"/>
    <property type="project" value="UniProtKB-UniRule"/>
</dbReference>
<evidence type="ECO:0000256" key="10">
    <source>
        <dbReference type="ARBA" id="ARBA00023209"/>
    </source>
</evidence>
<dbReference type="PANTHER" id="PTHR21248">
    <property type="entry name" value="CARDIOLIPIN SYNTHASE"/>
    <property type="match status" value="1"/>
</dbReference>
<dbReference type="InterPro" id="IPR001736">
    <property type="entry name" value="PLipase_D/transphosphatidylase"/>
</dbReference>
<dbReference type="EC" id="2.7.8.-" evidence="13 14"/>
<dbReference type="InterPro" id="IPR022924">
    <property type="entry name" value="Cardiolipin_synthase"/>
</dbReference>
<dbReference type="PANTHER" id="PTHR21248:SF22">
    <property type="entry name" value="PHOSPHOLIPASE D"/>
    <property type="match status" value="1"/>
</dbReference>
<evidence type="ECO:0000256" key="7">
    <source>
        <dbReference type="ARBA" id="ARBA00022989"/>
    </source>
</evidence>
<keyword evidence="8 13" id="KW-0443">Lipid metabolism</keyword>
<dbReference type="NCBIfam" id="TIGR04265">
    <property type="entry name" value="bac_cardiolipin"/>
    <property type="match status" value="1"/>
</dbReference>
<keyword evidence="7 13" id="KW-1133">Transmembrane helix</keyword>
<evidence type="ECO:0000259" key="15">
    <source>
        <dbReference type="PROSITE" id="PS50035"/>
    </source>
</evidence>
<dbReference type="GO" id="GO:0005886">
    <property type="term" value="C:plasma membrane"/>
    <property type="evidence" value="ECO:0007669"/>
    <property type="project" value="UniProtKB-SubCell"/>
</dbReference>
<name>A0A143P8N6_9STAP</name>
<feature type="active site" evidence="13">
    <location>
        <position position="412"/>
    </location>
</feature>
<evidence type="ECO:0000256" key="3">
    <source>
        <dbReference type="ARBA" id="ARBA00022516"/>
    </source>
</evidence>
<reference evidence="17 18" key="1">
    <citation type="submission" date="2018-11" db="EMBL/GenBank/DDBJ databases">
        <title>Genomic profiling of Staphylococcus species from a Poultry farm system in KwaZulu-Natal, South Africa.</title>
        <authorList>
            <person name="Amoako D.G."/>
            <person name="Somboro A.M."/>
            <person name="Abia A.L.K."/>
            <person name="Bester L.A."/>
            <person name="Essack S.Y."/>
        </authorList>
    </citation>
    <scope>NUCLEOTIDE SEQUENCE [LARGE SCALE GENOMIC DNA]</scope>
    <source>
        <strain evidence="17 18">SA11</strain>
    </source>
</reference>
<evidence type="ECO:0000256" key="11">
    <source>
        <dbReference type="ARBA" id="ARBA00023264"/>
    </source>
</evidence>
<dbReference type="HAMAP" id="MF_01916">
    <property type="entry name" value="Cardiolipin_synth_Cls"/>
    <property type="match status" value="1"/>
</dbReference>